<evidence type="ECO:0000313" key="5">
    <source>
        <dbReference type="EMBL" id="CAI9914444.1"/>
    </source>
</evidence>
<reference evidence="5" key="1">
    <citation type="submission" date="2023-06" db="EMBL/GenBank/DDBJ databases">
        <authorList>
            <person name="Kurt Z."/>
        </authorList>
    </citation>
    <scope>NUCLEOTIDE SEQUENCE</scope>
</reference>
<dbReference type="SFLD" id="SFLDG01063">
    <property type="entry name" value="activating_enzymes__group_1"/>
    <property type="match status" value="1"/>
</dbReference>
<dbReference type="GO" id="GO:0009265">
    <property type="term" value="P:2'-deoxyribonucleotide biosynthetic process"/>
    <property type="evidence" value="ECO:0007669"/>
    <property type="project" value="TreeGrafter"/>
</dbReference>
<dbReference type="GO" id="GO:0046872">
    <property type="term" value="F:metal ion binding"/>
    <property type="evidence" value="ECO:0007669"/>
    <property type="project" value="UniProtKB-KW"/>
</dbReference>
<dbReference type="PANTHER" id="PTHR21075">
    <property type="entry name" value="ANAEROBIC RIBONUCLEOSIDE-TRIPHOSPHATE REDUCTASE"/>
    <property type="match status" value="1"/>
</dbReference>
<reference evidence="6 7" key="2">
    <citation type="submission" date="2024-07" db="EMBL/GenBank/DDBJ databases">
        <authorList>
            <person name="Akdeniz Z."/>
        </authorList>
    </citation>
    <scope>NUCLEOTIDE SEQUENCE [LARGE SCALE GENOMIC DNA]</scope>
</reference>
<dbReference type="SFLD" id="SFLDG01066">
    <property type="entry name" value="organic_radical-activating_enz"/>
    <property type="match status" value="1"/>
</dbReference>
<dbReference type="GO" id="GO:0051539">
    <property type="term" value="F:4 iron, 4 sulfur cluster binding"/>
    <property type="evidence" value="ECO:0007669"/>
    <property type="project" value="InterPro"/>
</dbReference>
<dbReference type="GO" id="GO:0008998">
    <property type="term" value="F:ribonucleoside-triphosphate reductase (thioredoxin) activity"/>
    <property type="evidence" value="ECO:0007669"/>
    <property type="project" value="InterPro"/>
</dbReference>
<dbReference type="InterPro" id="IPR012833">
    <property type="entry name" value="NrdD"/>
</dbReference>
<dbReference type="Gene3D" id="3.20.70.20">
    <property type="match status" value="1"/>
</dbReference>
<keyword evidence="4" id="KW-0411">Iron-sulfur</keyword>
<dbReference type="SFLD" id="SFLDS00029">
    <property type="entry name" value="Radical_SAM"/>
    <property type="match status" value="1"/>
</dbReference>
<dbReference type="NCBIfam" id="TIGR02487">
    <property type="entry name" value="NrdD"/>
    <property type="match status" value="1"/>
</dbReference>
<evidence type="ECO:0000256" key="1">
    <source>
        <dbReference type="ARBA" id="ARBA00022691"/>
    </source>
</evidence>
<accession>A0AA86N8P6</accession>
<organism evidence="5">
    <name type="scientific">Hexamita inflata</name>
    <dbReference type="NCBI Taxonomy" id="28002"/>
    <lineage>
        <taxon>Eukaryota</taxon>
        <taxon>Metamonada</taxon>
        <taxon>Diplomonadida</taxon>
        <taxon>Hexamitidae</taxon>
        <taxon>Hexamitinae</taxon>
        <taxon>Hexamita</taxon>
    </lineage>
</organism>
<dbReference type="GO" id="GO:0043365">
    <property type="term" value="F:[formate-C-acetyltransferase]-activating enzyme activity"/>
    <property type="evidence" value="ECO:0007669"/>
    <property type="project" value="InterPro"/>
</dbReference>
<dbReference type="Pfam" id="PF13597">
    <property type="entry name" value="NRDD"/>
    <property type="match status" value="1"/>
</dbReference>
<evidence type="ECO:0000313" key="6">
    <source>
        <dbReference type="EMBL" id="CAL6082276.1"/>
    </source>
</evidence>
<name>A0AA86N8P6_9EUKA</name>
<dbReference type="GO" id="GO:0006260">
    <property type="term" value="P:DNA replication"/>
    <property type="evidence" value="ECO:0007669"/>
    <property type="project" value="InterPro"/>
</dbReference>
<dbReference type="GO" id="GO:0031250">
    <property type="term" value="C:anaerobic ribonucleoside-triphosphate reductase complex"/>
    <property type="evidence" value="ECO:0007669"/>
    <property type="project" value="TreeGrafter"/>
</dbReference>
<evidence type="ECO:0000256" key="2">
    <source>
        <dbReference type="ARBA" id="ARBA00022723"/>
    </source>
</evidence>
<protein>
    <submittedName>
        <fullName evidence="5">Anaerobic ribonucleoside-triphosphate reductase</fullName>
    </submittedName>
    <submittedName>
        <fullName evidence="6">Anaerobic_ribonucleoside-triphosphate reductase</fullName>
    </submittedName>
</protein>
<dbReference type="InterPro" id="IPR012837">
    <property type="entry name" value="NrdG"/>
</dbReference>
<sequence length="753" mass="85976">MNRDTANKDSSLVSTAKELQCLKSVEREVLDWFPDYIVNAHQTGQLYIHDLSDRKFNAINSSLLNLKQILNNGFSINGTQYNEPTSFSTALQKTGNIIYEVSSNQYGAVAIPEIDTVLAKYVEQDYRHIQQQFKVIQDYDQNHFEYHCMKMLNEQCLCAWKQFEERLNTINNGNAQLPFVTLTFGIDTSMFAKIVASNLLQARIEGLGKQNSTPIFPKLVFIYKNEIHGEQGPNKDLFEKSIVCSTKRMMPDYLSVDSGYVCEIYEKYGKIVSPQGCRSFLGPFSFDNDIIFNGRANAGVVSINPVRCALIVSQDPTFVKGDTEKFYQLVDNSIYLAIQVHNITREHLKLQKASSNPLFFCEGGCYKKLLCDDTLESVLEGFSWSIGYIGLNECSLLLYGKELHESNQFAIEFLSHLKEQLEAYQKQFNMMFSIYGTPAESMTYSLNQKDRKQFGIVKGVTDKKYYINSFHCNIRQELDPVDKMTIEAPLFHLSKGGRITYTELPNVRNMKAIGQLCREAMKLGLYWGINIQLDECKDCGHSSEFFEHCCSECKSTNIVEITRVCGYISFRLVKGRSRMNDGKLQEIEERVDHVKATQSLKPLKNNDIVNGPGLRVSVWLNGCPHKCKGCHNQQLWDYKPSIPYNVDEIVKLMCTGIQKDLSILGGEPLAPENVNITLKICQAVKQILPDRNIWLWTGYDYEQVKDFEVMKLIDVLVDGKFIQEKKDVSLQYRGSTNQRILNPLTGEVLAKYM</sequence>
<dbReference type="InterPro" id="IPR013785">
    <property type="entry name" value="Aldolase_TIM"/>
</dbReference>
<keyword evidence="3" id="KW-0408">Iron</keyword>
<dbReference type="EMBL" id="CAXDID020000363">
    <property type="protein sequence ID" value="CAL6082276.1"/>
    <property type="molecule type" value="Genomic_DNA"/>
</dbReference>
<dbReference type="InterPro" id="IPR058240">
    <property type="entry name" value="rSAM_sf"/>
</dbReference>
<dbReference type="SUPFAM" id="SSF102114">
    <property type="entry name" value="Radical SAM enzymes"/>
    <property type="match status" value="1"/>
</dbReference>
<keyword evidence="7" id="KW-1185">Reference proteome</keyword>
<dbReference type="Pfam" id="PF13353">
    <property type="entry name" value="Fer4_12"/>
    <property type="match status" value="1"/>
</dbReference>
<dbReference type="Proteomes" id="UP001642409">
    <property type="component" value="Unassembled WGS sequence"/>
</dbReference>
<dbReference type="PANTHER" id="PTHR21075:SF0">
    <property type="entry name" value="ANAEROBIC RIBONUCLEOSIDE-TRIPHOSPHATE REDUCTASE"/>
    <property type="match status" value="1"/>
</dbReference>
<evidence type="ECO:0000313" key="7">
    <source>
        <dbReference type="Proteomes" id="UP001642409"/>
    </source>
</evidence>
<dbReference type="GO" id="GO:0004748">
    <property type="term" value="F:ribonucleoside-diphosphate reductase activity, thioredoxin disulfide as acceptor"/>
    <property type="evidence" value="ECO:0007669"/>
    <property type="project" value="TreeGrafter"/>
</dbReference>
<dbReference type="NCBIfam" id="TIGR02491">
    <property type="entry name" value="NrdG"/>
    <property type="match status" value="1"/>
</dbReference>
<evidence type="ECO:0000256" key="4">
    <source>
        <dbReference type="ARBA" id="ARBA00023014"/>
    </source>
</evidence>
<dbReference type="EMBL" id="CATOUU010000051">
    <property type="protein sequence ID" value="CAI9914444.1"/>
    <property type="molecule type" value="Genomic_DNA"/>
</dbReference>
<dbReference type="AlphaFoldDB" id="A0AA86N8P6"/>
<dbReference type="Gene3D" id="3.20.20.70">
    <property type="entry name" value="Aldolase class I"/>
    <property type="match status" value="1"/>
</dbReference>
<proteinExistence type="predicted"/>
<dbReference type="InterPro" id="IPR007197">
    <property type="entry name" value="rSAM"/>
</dbReference>
<keyword evidence="1" id="KW-0949">S-adenosyl-L-methionine</keyword>
<dbReference type="SFLD" id="SFLDF00299">
    <property type="entry name" value="anaerobic_ribonucleoside-triph"/>
    <property type="match status" value="1"/>
</dbReference>
<dbReference type="SUPFAM" id="SSF51998">
    <property type="entry name" value="PFL-like glycyl radical enzymes"/>
    <property type="match status" value="1"/>
</dbReference>
<comment type="caution">
    <text evidence="5">The sequence shown here is derived from an EMBL/GenBank/DDBJ whole genome shotgun (WGS) entry which is preliminary data.</text>
</comment>
<gene>
    <name evidence="5" type="ORF">HINF_LOCUS2089</name>
    <name evidence="6" type="ORF">HINF_LOCUS61068</name>
</gene>
<evidence type="ECO:0000256" key="3">
    <source>
        <dbReference type="ARBA" id="ARBA00023004"/>
    </source>
</evidence>
<keyword evidence="2" id="KW-0479">Metal-binding</keyword>